<protein>
    <recommendedName>
        <fullName evidence="3">Sacsin</fullName>
    </recommendedName>
</protein>
<accession>A0AA35M9P7</accession>
<organism evidence="1 2">
    <name type="scientific">Clonostachys chloroleuca</name>
    <dbReference type="NCBI Taxonomy" id="1926264"/>
    <lineage>
        <taxon>Eukaryota</taxon>
        <taxon>Fungi</taxon>
        <taxon>Dikarya</taxon>
        <taxon>Ascomycota</taxon>
        <taxon>Pezizomycotina</taxon>
        <taxon>Sordariomycetes</taxon>
        <taxon>Hypocreomycetidae</taxon>
        <taxon>Hypocreales</taxon>
        <taxon>Bionectriaceae</taxon>
        <taxon>Clonostachys</taxon>
    </lineage>
</organism>
<dbReference type="EMBL" id="CABFNP030001198">
    <property type="protein sequence ID" value="CAI6092256.1"/>
    <property type="molecule type" value="Genomic_DNA"/>
</dbReference>
<keyword evidence="2" id="KW-1185">Reference proteome</keyword>
<dbReference type="InterPro" id="IPR052957">
    <property type="entry name" value="Auxin_embryo_med"/>
</dbReference>
<sequence length="1696" mass="191659">MSSLDIHSARQLVEKIAEDHGFISERELATLPEAMRQKITRAFNLKDSIIGSGAVTLARNLYSSTARFIFELLQNADDNSYKATRQAGGDPCVSFSVYPDRLVLECNEDGFTAENVRAICNLGKSSKKGAQGYIGEKGIGFKSVFIAAWKVEIQSGPLSFYFQHRKKDTGIGMINPIWFDPETTLPDNTTRMTLHFHEDVKQADIIKLLRDLQVEILLFLQKLKVINISVYDEQNESPAWTRVVRMKRSDPSSDTAEIRVKEAGSSAKAPGQSVYRFFVVRHEAKNLQPNENRQYDAKETEKKAWSTSQVIVAFPLDKNSQPIIQSQELFAFMPVRRVGFNFLIHADFVTQANRQDIVSTSPRNIGLRAAISDAIAKGLASLSTLRSVRYIWMRYLPRQDSLPQDPFWAALVPEIRKSLGKVPIVEPESPQLTTRYYLASLKCLRPEHLDEQGKPLIPDISIALLYLSRNYKPEDSKILMEYGLEYLDDEGIIPRLSALTKSTTWYSRMFDSRDEDWHARLARLIVKILSSKESNVILELPLIPLTSKVLRGRYTIGSSLFGSDIYFPESDGVAIPPDLGIQLILPEAAANKDCASLYEKLQAKRLSPQRAYSLILERHKSSEPLPVESSNDHIRYLYRVFHHLNQNSHQLYRMKIVDHKGQTRLPFFKYTYLPGDKGDKYSPSNWSTPVETSGGSFLESRISLIHPCYLENWPETNQKLGKSWVNWLHHEMCLQTSIQFFAKKADGDRSETLSDEFRFLVEHRSPKIISYLCAKWASSPSFAESWLSNPQRIQLLRECKFIDQSGVKRPFASTYLPVPSLISRCGSFISNPTVLPFLEMEDPIIEGAALGWEAVGKAFTLGVIDDLDFYLKILEAINCGDSGTTESLTASVTRLYLHIHARCLASDDRQAAQNRVREFFNSSYGVLCSPSQGSNDGAVEHEDAQDGRWANAHDCLWDAPPGFESKEPVGARWQSVLANLDPQDRDSLEQFFRRTVGIRDVESQDLLDELILHSSSDSPSLEVLGEIYMKLSEMLTNMEIKGNSISLKKIKLQFATEALIFIPSNNEIKWFSTGSCLWSIDGEKLGKPSLERHYPDLSAFFVNILGVRKLDLKLIINELQEIGDRIISVTHAENLLKSLKIYLASHPGEIPKLDDKALLSRVFPAYVPGHTQVQLLSAKEEFAIADRQSYLDALQPHITVLKFTVAEAQQLAPVFEWMGLATRNLSRVVDERTVVGGDNHLLDRELTKDLILKAGAFVSVASHFESPLAASSTQSLYLSLRKLRVYSAQDINTKLCIKQNEQEVQIPIGKGVLHIDTSEHSEFKIFITADESTRDFCITSKLPHHFAASLLGCNTSEVTDKVLSVISSVIHGKPKSMSLILQEKGIPELEKSSLGEPDDENIERLGLIQSSSPGELVLSEKSPPRRSNHAFTYWAEDSASYSVGSSTMDVSNNYSVYYDEPRELEAYKQLLVRVVEVARQHTIPLDSESVFNLNSLTRSLDGSSNYSFAAREDKEFKYMVGAAGELFIFESLLKLQLPDFDIGAWRSNVRRFVKAHPDYENIPDTVFHGAGYITYHDRKGELTKNLIQRGFLDNSWQESTPEYLILTKTSPSEKPDLPFYMTNDQYNKMEAYLSTQRLDTKQKLQACILFRVYGLMSGNIRVKVCTDIDRLRESGELKFVSDGWTIYPQTMGLNRN</sequence>
<gene>
    <name evidence="1" type="ORF">CCHLO57077_00011246</name>
</gene>
<dbReference type="PANTHER" id="PTHR32387:SF0">
    <property type="entry name" value="PROTEIN NO VEIN"/>
    <property type="match status" value="1"/>
</dbReference>
<dbReference type="PANTHER" id="PTHR32387">
    <property type="entry name" value="WU:FJ29H11"/>
    <property type="match status" value="1"/>
</dbReference>
<evidence type="ECO:0008006" key="3">
    <source>
        <dbReference type="Google" id="ProtNLM"/>
    </source>
</evidence>
<dbReference type="Proteomes" id="UP001160390">
    <property type="component" value="Unassembled WGS sequence"/>
</dbReference>
<comment type="caution">
    <text evidence="1">The sequence shown here is derived from an EMBL/GenBank/DDBJ whole genome shotgun (WGS) entry which is preliminary data.</text>
</comment>
<dbReference type="InterPro" id="IPR036890">
    <property type="entry name" value="HATPase_C_sf"/>
</dbReference>
<name>A0AA35M9P7_9HYPO</name>
<evidence type="ECO:0000313" key="1">
    <source>
        <dbReference type="EMBL" id="CAI6092256.1"/>
    </source>
</evidence>
<reference evidence="1" key="1">
    <citation type="submission" date="2023-01" db="EMBL/GenBank/DDBJ databases">
        <authorList>
            <person name="Piombo E."/>
        </authorList>
    </citation>
    <scope>NUCLEOTIDE SEQUENCE</scope>
</reference>
<dbReference type="SUPFAM" id="SSF55874">
    <property type="entry name" value="ATPase domain of HSP90 chaperone/DNA topoisomerase II/histidine kinase"/>
    <property type="match status" value="1"/>
</dbReference>
<dbReference type="NCBIfam" id="NF047352">
    <property type="entry name" value="P_loop_sacsin"/>
    <property type="match status" value="1"/>
</dbReference>
<dbReference type="Gene3D" id="3.30.565.10">
    <property type="entry name" value="Histidine kinase-like ATPase, C-terminal domain"/>
    <property type="match status" value="1"/>
</dbReference>
<evidence type="ECO:0000313" key="2">
    <source>
        <dbReference type="Proteomes" id="UP001160390"/>
    </source>
</evidence>
<proteinExistence type="predicted"/>